<evidence type="ECO:0000313" key="3">
    <source>
        <dbReference type="Proteomes" id="UP001497516"/>
    </source>
</evidence>
<evidence type="ECO:0000313" key="2">
    <source>
        <dbReference type="EMBL" id="CAL1395551.1"/>
    </source>
</evidence>
<keyword evidence="3" id="KW-1185">Reference proteome</keyword>
<keyword evidence="1" id="KW-0732">Signal</keyword>
<proteinExistence type="predicted"/>
<name>A0AAV2FBA3_9ROSI</name>
<reference evidence="2 3" key="1">
    <citation type="submission" date="2024-04" db="EMBL/GenBank/DDBJ databases">
        <authorList>
            <person name="Fracassetti M."/>
        </authorList>
    </citation>
    <scope>NUCLEOTIDE SEQUENCE [LARGE SCALE GENOMIC DNA]</scope>
</reference>
<accession>A0AAV2FBA3</accession>
<evidence type="ECO:0000256" key="1">
    <source>
        <dbReference type="SAM" id="SignalP"/>
    </source>
</evidence>
<dbReference type="Proteomes" id="UP001497516">
    <property type="component" value="Chromosome 6"/>
</dbReference>
<organism evidence="2 3">
    <name type="scientific">Linum trigynum</name>
    <dbReference type="NCBI Taxonomy" id="586398"/>
    <lineage>
        <taxon>Eukaryota</taxon>
        <taxon>Viridiplantae</taxon>
        <taxon>Streptophyta</taxon>
        <taxon>Embryophyta</taxon>
        <taxon>Tracheophyta</taxon>
        <taxon>Spermatophyta</taxon>
        <taxon>Magnoliopsida</taxon>
        <taxon>eudicotyledons</taxon>
        <taxon>Gunneridae</taxon>
        <taxon>Pentapetalae</taxon>
        <taxon>rosids</taxon>
        <taxon>fabids</taxon>
        <taxon>Malpighiales</taxon>
        <taxon>Linaceae</taxon>
        <taxon>Linum</taxon>
    </lineage>
</organism>
<feature type="signal peptide" evidence="1">
    <location>
        <begin position="1"/>
        <end position="18"/>
    </location>
</feature>
<sequence length="105" mass="11577">MTWKRADILLWSFRGASMLLGTPSMSTGSARSSRLRRVNGSSSSFRLVESGARKPFDPLYGLFLLNQMSILENICVRPVVGTNLSAVHESDLKVLCQSIDIMVSN</sequence>
<gene>
    <name evidence="2" type="ORF">LTRI10_LOCUS35977</name>
</gene>
<feature type="chain" id="PRO_5043472154" evidence="1">
    <location>
        <begin position="19"/>
        <end position="105"/>
    </location>
</feature>
<dbReference type="EMBL" id="OZ034819">
    <property type="protein sequence ID" value="CAL1395551.1"/>
    <property type="molecule type" value="Genomic_DNA"/>
</dbReference>
<dbReference type="AlphaFoldDB" id="A0AAV2FBA3"/>
<protein>
    <submittedName>
        <fullName evidence="2">Uncharacterized protein</fullName>
    </submittedName>
</protein>